<dbReference type="GO" id="GO:0005524">
    <property type="term" value="F:ATP binding"/>
    <property type="evidence" value="ECO:0007669"/>
    <property type="project" value="UniProtKB-UniRule"/>
</dbReference>
<dbReference type="Pfam" id="PF02843">
    <property type="entry name" value="GARS_C"/>
    <property type="match status" value="1"/>
</dbReference>
<evidence type="ECO:0000256" key="12">
    <source>
        <dbReference type="ARBA" id="ARBA00042242"/>
    </source>
</evidence>
<dbReference type="PROSITE" id="PS50975">
    <property type="entry name" value="ATP_GRASP"/>
    <property type="match status" value="1"/>
</dbReference>
<dbReference type="Pfam" id="PF01071">
    <property type="entry name" value="GARS_A"/>
    <property type="match status" value="1"/>
</dbReference>
<dbReference type="InterPro" id="IPR013815">
    <property type="entry name" value="ATP_grasp_subdomain_1"/>
</dbReference>
<comment type="catalytic activity">
    <reaction evidence="14">
        <text>5-phospho-beta-D-ribosylamine + glycine + ATP = N(1)-(5-phospho-beta-D-ribosyl)glycinamide + ADP + phosphate + H(+)</text>
        <dbReference type="Rhea" id="RHEA:17453"/>
        <dbReference type="ChEBI" id="CHEBI:15378"/>
        <dbReference type="ChEBI" id="CHEBI:30616"/>
        <dbReference type="ChEBI" id="CHEBI:43474"/>
        <dbReference type="ChEBI" id="CHEBI:57305"/>
        <dbReference type="ChEBI" id="CHEBI:58681"/>
        <dbReference type="ChEBI" id="CHEBI:143788"/>
        <dbReference type="ChEBI" id="CHEBI:456216"/>
        <dbReference type="EC" id="6.3.4.13"/>
    </reaction>
</comment>
<evidence type="ECO:0000256" key="4">
    <source>
        <dbReference type="ARBA" id="ARBA00013255"/>
    </source>
</evidence>
<dbReference type="SMART" id="SM01210">
    <property type="entry name" value="GARS_C"/>
    <property type="match status" value="1"/>
</dbReference>
<dbReference type="GO" id="GO:0046872">
    <property type="term" value="F:metal ion binding"/>
    <property type="evidence" value="ECO:0007669"/>
    <property type="project" value="UniProtKB-KW"/>
</dbReference>
<sequence length="432" mass="46881">MRILVIGSGGREHALVWKIAQSKLVDKIFCAPGNGGITKIAECIDIKAEDIPALFEFAKKEKIDLTVVGPEVPLAAGIVDEFKNYGLKIFGPGRKAAQLEASKVFAKELMAKYNVPTAAFEIFDNVDESNKYIKKIGAPCVIKAGGLAAGKGVVVAKTVDQARQAVEAMMREKIFGSAGDKIIIEECLQGEEASILVITDSKEVIALALAQDHKRVFDNDQGANTGGMGAYSPAPIVTKELFKEILEKVIYRTIDGLEKEGIDYRGVLYAGIMITKDGPKTLEFNVRFGDPETQVIIPRLKSDLVEVMLAACAGKLSRIKSLDWDNQACVCVVLASQGYPGNYEKGKEIFGLDKVEKMKGVSVFHAGTKIRIINDVGQRQESEYLTNGGRVLGVTGLGDTIKNAIDSTYQAVGKISFEGMHYRKDIGRKALE</sequence>
<keyword evidence="10" id="KW-0464">Manganese</keyword>
<comment type="cofactor">
    <cofactor evidence="2">
        <name>Mg(2+)</name>
        <dbReference type="ChEBI" id="CHEBI:18420"/>
    </cofactor>
</comment>
<keyword evidence="8 14" id="KW-0658">Purine biosynthesis</keyword>
<dbReference type="InterPro" id="IPR037123">
    <property type="entry name" value="PRibGlycinamide_synth_C_sf"/>
</dbReference>
<evidence type="ECO:0000256" key="9">
    <source>
        <dbReference type="ARBA" id="ARBA00022840"/>
    </source>
</evidence>
<dbReference type="PROSITE" id="PS00184">
    <property type="entry name" value="GARS"/>
    <property type="match status" value="1"/>
</dbReference>
<evidence type="ECO:0000259" key="16">
    <source>
        <dbReference type="PROSITE" id="PS50975"/>
    </source>
</evidence>
<comment type="caution">
    <text evidence="17">The sequence shown here is derived from an EMBL/GenBank/DDBJ whole genome shotgun (WGS) entry which is preliminary data.</text>
</comment>
<dbReference type="SMART" id="SM01209">
    <property type="entry name" value="GARS_A"/>
    <property type="match status" value="1"/>
</dbReference>
<dbReference type="AlphaFoldDB" id="A0A2G9YL24"/>
<keyword evidence="9 15" id="KW-0067">ATP-binding</keyword>
<dbReference type="InterPro" id="IPR020562">
    <property type="entry name" value="PRibGlycinamide_synth_N"/>
</dbReference>
<protein>
    <recommendedName>
        <fullName evidence="4 14">Phosphoribosylamine--glycine ligase</fullName>
        <ecNumber evidence="4 14">6.3.4.13</ecNumber>
    </recommendedName>
    <alternativeName>
        <fullName evidence="14">GARS</fullName>
    </alternativeName>
    <alternativeName>
        <fullName evidence="12 14">Glycinamide ribonucleotide synthetase</fullName>
    </alternativeName>
    <alternativeName>
        <fullName evidence="13 14">Phosphoribosylglycinamide synthetase</fullName>
    </alternativeName>
</protein>
<evidence type="ECO:0000256" key="6">
    <source>
        <dbReference type="ARBA" id="ARBA00022723"/>
    </source>
</evidence>
<dbReference type="InterPro" id="IPR000115">
    <property type="entry name" value="PRibGlycinamide_synth"/>
</dbReference>
<comment type="cofactor">
    <cofactor evidence="1">
        <name>Mn(2+)</name>
        <dbReference type="ChEBI" id="CHEBI:29035"/>
    </cofactor>
</comment>
<dbReference type="GO" id="GO:0006189">
    <property type="term" value="P:'de novo' IMP biosynthetic process"/>
    <property type="evidence" value="ECO:0007669"/>
    <property type="project" value="UniProtKB-UniRule"/>
</dbReference>
<evidence type="ECO:0000256" key="10">
    <source>
        <dbReference type="ARBA" id="ARBA00023211"/>
    </source>
</evidence>
<dbReference type="FunFam" id="3.40.50.20:FF:000006">
    <property type="entry name" value="Phosphoribosylamine--glycine ligase, chloroplastic"/>
    <property type="match status" value="1"/>
</dbReference>
<dbReference type="InterPro" id="IPR020561">
    <property type="entry name" value="PRibGlycinamid_synth_ATP-grasp"/>
</dbReference>
<evidence type="ECO:0000313" key="17">
    <source>
        <dbReference type="EMBL" id="PIP19935.1"/>
    </source>
</evidence>
<dbReference type="PANTHER" id="PTHR43472:SF1">
    <property type="entry name" value="PHOSPHORIBOSYLAMINE--GLYCINE LIGASE, CHLOROPLASTIC"/>
    <property type="match status" value="1"/>
</dbReference>
<dbReference type="PANTHER" id="PTHR43472">
    <property type="entry name" value="PHOSPHORIBOSYLAMINE--GLYCINE LIGASE"/>
    <property type="match status" value="1"/>
</dbReference>
<dbReference type="Gene3D" id="3.40.50.20">
    <property type="match status" value="1"/>
</dbReference>
<dbReference type="InterPro" id="IPR011761">
    <property type="entry name" value="ATP-grasp"/>
</dbReference>
<accession>A0A2G9YL24</accession>
<organism evidence="17 18">
    <name type="scientific">Candidatus Sherwoodlollariibacterium unditelluris</name>
    <dbReference type="NCBI Taxonomy" id="1974757"/>
    <lineage>
        <taxon>Bacteria</taxon>
        <taxon>Pseudomonadati</taxon>
        <taxon>Candidatus Omnitrophota</taxon>
        <taxon>Candidatus Sherwoodlollariibacterium</taxon>
    </lineage>
</organism>
<dbReference type="FunFam" id="3.90.600.10:FF:000001">
    <property type="entry name" value="Trifunctional purine biosynthetic protein adenosine-3"/>
    <property type="match status" value="1"/>
</dbReference>
<dbReference type="EMBL" id="PCRK01000006">
    <property type="protein sequence ID" value="PIP19935.1"/>
    <property type="molecule type" value="Genomic_DNA"/>
</dbReference>
<gene>
    <name evidence="14" type="primary">purD</name>
    <name evidence="17" type="ORF">COX41_00355</name>
</gene>
<dbReference type="Pfam" id="PF02844">
    <property type="entry name" value="GARS_N"/>
    <property type="match status" value="1"/>
</dbReference>
<feature type="domain" description="ATP-grasp" evidence="16">
    <location>
        <begin position="107"/>
        <end position="313"/>
    </location>
</feature>
<dbReference type="FunFam" id="3.30.470.20:FF:000018">
    <property type="entry name" value="Trifunctional purine biosynthetic protein adenosine-3"/>
    <property type="match status" value="1"/>
</dbReference>
<evidence type="ECO:0000256" key="5">
    <source>
        <dbReference type="ARBA" id="ARBA00022598"/>
    </source>
</evidence>
<evidence type="ECO:0000256" key="8">
    <source>
        <dbReference type="ARBA" id="ARBA00022755"/>
    </source>
</evidence>
<dbReference type="Proteomes" id="UP000231292">
    <property type="component" value="Unassembled WGS sequence"/>
</dbReference>
<dbReference type="InterPro" id="IPR020559">
    <property type="entry name" value="PRibGlycinamide_synth_CS"/>
</dbReference>
<dbReference type="InterPro" id="IPR011054">
    <property type="entry name" value="Rudment_hybrid_motif"/>
</dbReference>
<keyword evidence="7 15" id="KW-0547">Nucleotide-binding</keyword>
<evidence type="ECO:0000256" key="11">
    <source>
        <dbReference type="ARBA" id="ARBA00038345"/>
    </source>
</evidence>
<dbReference type="GO" id="GO:0004637">
    <property type="term" value="F:phosphoribosylamine-glycine ligase activity"/>
    <property type="evidence" value="ECO:0007669"/>
    <property type="project" value="UniProtKB-UniRule"/>
</dbReference>
<dbReference type="HAMAP" id="MF_00138">
    <property type="entry name" value="GARS"/>
    <property type="match status" value="1"/>
</dbReference>
<evidence type="ECO:0000256" key="13">
    <source>
        <dbReference type="ARBA" id="ARBA00042864"/>
    </source>
</evidence>
<evidence type="ECO:0000256" key="2">
    <source>
        <dbReference type="ARBA" id="ARBA00001946"/>
    </source>
</evidence>
<dbReference type="SUPFAM" id="SSF52440">
    <property type="entry name" value="PreATP-grasp domain"/>
    <property type="match status" value="1"/>
</dbReference>
<evidence type="ECO:0000256" key="1">
    <source>
        <dbReference type="ARBA" id="ARBA00001936"/>
    </source>
</evidence>
<name>A0A2G9YL24_9BACT</name>
<evidence type="ECO:0000256" key="3">
    <source>
        <dbReference type="ARBA" id="ARBA00005174"/>
    </source>
</evidence>
<dbReference type="EC" id="6.3.4.13" evidence="4 14"/>
<keyword evidence="5 14" id="KW-0436">Ligase</keyword>
<evidence type="ECO:0000256" key="7">
    <source>
        <dbReference type="ARBA" id="ARBA00022741"/>
    </source>
</evidence>
<dbReference type="SUPFAM" id="SSF56059">
    <property type="entry name" value="Glutathione synthetase ATP-binding domain-like"/>
    <property type="match status" value="1"/>
</dbReference>
<comment type="similarity">
    <text evidence="11 14">Belongs to the GARS family.</text>
</comment>
<dbReference type="Gene3D" id="3.30.1490.20">
    <property type="entry name" value="ATP-grasp fold, A domain"/>
    <property type="match status" value="1"/>
</dbReference>
<proteinExistence type="inferred from homology"/>
<dbReference type="NCBIfam" id="TIGR00877">
    <property type="entry name" value="purD"/>
    <property type="match status" value="1"/>
</dbReference>
<evidence type="ECO:0000313" key="18">
    <source>
        <dbReference type="Proteomes" id="UP000231292"/>
    </source>
</evidence>
<reference evidence="17 18" key="1">
    <citation type="submission" date="2017-09" db="EMBL/GenBank/DDBJ databases">
        <title>Depth-based differentiation of microbial function through sediment-hosted aquifers and enrichment of novel symbionts in the deep terrestrial subsurface.</title>
        <authorList>
            <person name="Probst A.J."/>
            <person name="Ladd B."/>
            <person name="Jarett J.K."/>
            <person name="Geller-Mcgrath D.E."/>
            <person name="Sieber C.M."/>
            <person name="Emerson J.B."/>
            <person name="Anantharaman K."/>
            <person name="Thomas B.C."/>
            <person name="Malmstrom R."/>
            <person name="Stieglmeier M."/>
            <person name="Klingl A."/>
            <person name="Woyke T."/>
            <person name="Ryan C.M."/>
            <person name="Banfield J.F."/>
        </authorList>
    </citation>
    <scope>NUCLEOTIDE SEQUENCE [LARGE SCALE GENOMIC DNA]</scope>
    <source>
        <strain evidence="17">CG23_combo_of_CG06-09_8_20_14_all_41_10</strain>
    </source>
</reference>
<evidence type="ECO:0000256" key="15">
    <source>
        <dbReference type="PROSITE-ProRule" id="PRU00409"/>
    </source>
</evidence>
<evidence type="ECO:0000256" key="14">
    <source>
        <dbReference type="HAMAP-Rule" id="MF_00138"/>
    </source>
</evidence>
<dbReference type="Gene3D" id="3.30.470.20">
    <property type="entry name" value="ATP-grasp fold, B domain"/>
    <property type="match status" value="1"/>
</dbReference>
<dbReference type="UniPathway" id="UPA00074">
    <property type="reaction ID" value="UER00125"/>
</dbReference>
<keyword evidence="6" id="KW-0479">Metal-binding</keyword>
<dbReference type="GO" id="GO:0009113">
    <property type="term" value="P:purine nucleobase biosynthetic process"/>
    <property type="evidence" value="ECO:0007669"/>
    <property type="project" value="InterPro"/>
</dbReference>
<dbReference type="Gene3D" id="3.90.600.10">
    <property type="entry name" value="Phosphoribosylglycinamide synthetase, C-terminal domain"/>
    <property type="match status" value="1"/>
</dbReference>
<dbReference type="InterPro" id="IPR016185">
    <property type="entry name" value="PreATP-grasp_dom_sf"/>
</dbReference>
<dbReference type="SUPFAM" id="SSF51246">
    <property type="entry name" value="Rudiment single hybrid motif"/>
    <property type="match status" value="1"/>
</dbReference>
<comment type="pathway">
    <text evidence="3 14">Purine metabolism; IMP biosynthesis via de novo pathway; N(1)-(5-phospho-D-ribosyl)glycinamide from 5-phospho-alpha-D-ribose 1-diphosphate: step 2/2.</text>
</comment>
<dbReference type="InterPro" id="IPR020560">
    <property type="entry name" value="PRibGlycinamide_synth_C-dom"/>
</dbReference>